<dbReference type="PANTHER" id="PTHR35201">
    <property type="entry name" value="TERPENE SYNTHASE"/>
    <property type="match status" value="1"/>
</dbReference>
<name>W7IVU7_9PSEU</name>
<dbReference type="SFLD" id="SFLDS00005">
    <property type="entry name" value="Isoprenoid_Synthase_Type_I"/>
    <property type="match status" value="1"/>
</dbReference>
<comment type="cofactor">
    <cofactor evidence="2">
        <name>Mg(2+)</name>
        <dbReference type="ChEBI" id="CHEBI:18420"/>
    </cofactor>
</comment>
<organism evidence="3 4">
    <name type="scientific">Actinokineospora spheciospongiae</name>
    <dbReference type="NCBI Taxonomy" id="909613"/>
    <lineage>
        <taxon>Bacteria</taxon>
        <taxon>Bacillati</taxon>
        <taxon>Actinomycetota</taxon>
        <taxon>Actinomycetes</taxon>
        <taxon>Pseudonocardiales</taxon>
        <taxon>Pseudonocardiaceae</taxon>
        <taxon>Actinokineospora</taxon>
    </lineage>
</organism>
<keyword evidence="2" id="KW-0479">Metal-binding</keyword>
<dbReference type="GO" id="GO:0010333">
    <property type="term" value="F:terpene synthase activity"/>
    <property type="evidence" value="ECO:0007669"/>
    <property type="project" value="InterPro"/>
</dbReference>
<dbReference type="Gene3D" id="1.10.600.10">
    <property type="entry name" value="Farnesyl Diphosphate Synthase"/>
    <property type="match status" value="1"/>
</dbReference>
<dbReference type="STRING" id="909613.UO65_6607"/>
<dbReference type="RefSeq" id="WP_052022110.1">
    <property type="nucleotide sequence ID" value="NZ_AYXG01000258.1"/>
</dbReference>
<comment type="caution">
    <text evidence="3">The sequence shown here is derived from an EMBL/GenBank/DDBJ whole genome shotgun (WGS) entry which is preliminary data.</text>
</comment>
<evidence type="ECO:0000313" key="4">
    <source>
        <dbReference type="Proteomes" id="UP000019277"/>
    </source>
</evidence>
<dbReference type="OrthoDB" id="2989600at2"/>
<dbReference type="InterPro" id="IPR008949">
    <property type="entry name" value="Isoprenoid_synthase_dom_sf"/>
</dbReference>
<dbReference type="Pfam" id="PF19086">
    <property type="entry name" value="Terpene_syn_C_2"/>
    <property type="match status" value="1"/>
</dbReference>
<dbReference type="AlphaFoldDB" id="W7IVU7"/>
<dbReference type="GO" id="GO:0046872">
    <property type="term" value="F:metal ion binding"/>
    <property type="evidence" value="ECO:0007669"/>
    <property type="project" value="UniProtKB-KW"/>
</dbReference>
<dbReference type="PANTHER" id="PTHR35201:SF4">
    <property type="entry name" value="BETA-PINACENE SYNTHASE-RELATED"/>
    <property type="match status" value="1"/>
</dbReference>
<keyword evidence="1 2" id="KW-0456">Lyase</keyword>
<gene>
    <name evidence="3" type="ORF">UO65_6607</name>
</gene>
<dbReference type="EMBL" id="AYXG01000258">
    <property type="protein sequence ID" value="EWC58124.1"/>
    <property type="molecule type" value="Genomic_DNA"/>
</dbReference>
<dbReference type="SFLD" id="SFLDG01020">
    <property type="entry name" value="Terpene_Cyclase_Like_2"/>
    <property type="match status" value="1"/>
</dbReference>
<keyword evidence="2" id="KW-0460">Magnesium</keyword>
<proteinExistence type="inferred from homology"/>
<dbReference type="InterPro" id="IPR034686">
    <property type="entry name" value="Terpene_cyclase-like_2"/>
</dbReference>
<sequence>MNTDSLWAAFAPIPPECNPHVAAARDHLDRWVTEQGVVLRPLARERFTAADFGWFAAVTHPSADETGLCLIADWFAWLFLLDDQLDDGLLGRDPGRTGELLAMMFDVLRGTPPPPDAPALVGALADLWRRTAEPAGAAWRQRFVDHVIAGGMAAGWEADNRARGVVPDEQTYVERRRHTGAIYVCLDLVEVVGVGEVPGAAYADERFERALRAACDVVCWTNDLYSHDKEASLGECHNLVAVVRHGHGLDVAGALDLVTERVVERVADYLRFERAAVEVGGPEVAGCLAGMRSWMRGNLDWSARTRRYRDAAVGSYVESELVGRRP</sequence>
<evidence type="ECO:0000313" key="3">
    <source>
        <dbReference type="EMBL" id="EWC58124.1"/>
    </source>
</evidence>
<keyword evidence="4" id="KW-1185">Reference proteome</keyword>
<dbReference type="EC" id="4.2.3.-" evidence="2"/>
<reference evidence="3 4" key="1">
    <citation type="journal article" date="2014" name="Genome Announc.">
        <title>Draft Genome Sequence of the Antitrypanosomally Active Sponge-Associated Bacterium Actinokineospora sp. Strain EG49.</title>
        <authorList>
            <person name="Harjes J."/>
            <person name="Ryu T."/>
            <person name="Abdelmohsen U.R."/>
            <person name="Moitinho-Silva L."/>
            <person name="Horn H."/>
            <person name="Ravasi T."/>
            <person name="Hentschel U."/>
        </authorList>
    </citation>
    <scope>NUCLEOTIDE SEQUENCE [LARGE SCALE GENOMIC DNA]</scope>
    <source>
        <strain evidence="3 4">EG49</strain>
    </source>
</reference>
<dbReference type="SUPFAM" id="SSF48576">
    <property type="entry name" value="Terpenoid synthases"/>
    <property type="match status" value="1"/>
</dbReference>
<dbReference type="PATRIC" id="fig|909613.9.peg.6601"/>
<comment type="similarity">
    <text evidence="2">Belongs to the terpene synthase family.</text>
</comment>
<accession>W7IVU7</accession>
<dbReference type="eggNOG" id="COG0664">
    <property type="taxonomic scope" value="Bacteria"/>
</dbReference>
<protein>
    <recommendedName>
        <fullName evidence="2">Terpene synthase</fullName>
        <ecNumber evidence="2">4.2.3.-</ecNumber>
    </recommendedName>
</protein>
<evidence type="ECO:0000256" key="1">
    <source>
        <dbReference type="ARBA" id="ARBA00023239"/>
    </source>
</evidence>
<dbReference type="Proteomes" id="UP000019277">
    <property type="component" value="Unassembled WGS sequence"/>
</dbReference>
<evidence type="ECO:0000256" key="2">
    <source>
        <dbReference type="RuleBase" id="RU366034"/>
    </source>
</evidence>